<keyword evidence="5 7" id="KW-1133">Transmembrane helix</keyword>
<dbReference type="GO" id="GO:0055085">
    <property type="term" value="P:transmembrane transport"/>
    <property type="evidence" value="ECO:0007669"/>
    <property type="project" value="InterPro"/>
</dbReference>
<dbReference type="Pfam" id="PF00528">
    <property type="entry name" value="BPD_transp_1"/>
    <property type="match status" value="1"/>
</dbReference>
<dbReference type="eggNOG" id="COG1175">
    <property type="taxonomic scope" value="Bacteria"/>
</dbReference>
<comment type="caution">
    <text evidence="9">The sequence shown here is derived from an EMBL/GenBank/DDBJ whole genome shotgun (WGS) entry which is preliminary data.</text>
</comment>
<proteinExistence type="inferred from homology"/>
<dbReference type="EMBL" id="AZFW01000060">
    <property type="protein sequence ID" value="KRM26899.1"/>
    <property type="molecule type" value="Genomic_DNA"/>
</dbReference>
<dbReference type="SUPFAM" id="SSF160964">
    <property type="entry name" value="MalF N-terminal region-like"/>
    <property type="match status" value="1"/>
</dbReference>
<feature type="transmembrane region" description="Helical" evidence="7">
    <location>
        <begin position="218"/>
        <end position="238"/>
    </location>
</feature>
<keyword evidence="2 7" id="KW-0813">Transport</keyword>
<comment type="similarity">
    <text evidence="7">Belongs to the binding-protein-dependent transport system permease family.</text>
</comment>
<dbReference type="InterPro" id="IPR051393">
    <property type="entry name" value="ABC_transporter_permease"/>
</dbReference>
<dbReference type="SUPFAM" id="SSF161098">
    <property type="entry name" value="MetI-like"/>
    <property type="match status" value="1"/>
</dbReference>
<evidence type="ECO:0000256" key="2">
    <source>
        <dbReference type="ARBA" id="ARBA00022448"/>
    </source>
</evidence>
<evidence type="ECO:0000256" key="6">
    <source>
        <dbReference type="ARBA" id="ARBA00023136"/>
    </source>
</evidence>
<dbReference type="AlphaFoldDB" id="A0A0R1XIX2"/>
<evidence type="ECO:0000256" key="4">
    <source>
        <dbReference type="ARBA" id="ARBA00022692"/>
    </source>
</evidence>
<evidence type="ECO:0000313" key="9">
    <source>
        <dbReference type="EMBL" id="KRM26899.1"/>
    </source>
</evidence>
<evidence type="ECO:0000256" key="5">
    <source>
        <dbReference type="ARBA" id="ARBA00022989"/>
    </source>
</evidence>
<evidence type="ECO:0000259" key="8">
    <source>
        <dbReference type="PROSITE" id="PS50928"/>
    </source>
</evidence>
<dbReference type="Proteomes" id="UP000050949">
    <property type="component" value="Unassembled WGS sequence"/>
</dbReference>
<evidence type="ECO:0000256" key="3">
    <source>
        <dbReference type="ARBA" id="ARBA00022475"/>
    </source>
</evidence>
<dbReference type="CDD" id="cd06261">
    <property type="entry name" value="TM_PBP2"/>
    <property type="match status" value="1"/>
</dbReference>
<sequence length="314" mass="34738">MYTMTAPKTKFWKKSNTEENGIGLLFSMPWIIGFIAFQLYPIIQAIYLSFTEYNLFDDAKWVGLKNYVDMVSDANVYLALRNTLYMAVIGLPITILVSIGIALLLNFGIKGLSFFRTIYYLPSIVPLVAAASVFIWVLNPEFGLFSQALSPFGITVPSFITDPAYTKPGLIIMDSWRSGQTAIIILAALQAIPRTHYEAADLDGANAWDKFYHITLPGISPTLLFVFITGLIGSLQYFTQGFVFSSISNGASNIAGYGPAGSLLFYATYLYNTAFKYMKFGYASALAMVLLVLIIILTLITFAISRKAVNYATE</sequence>
<feature type="transmembrane region" description="Helical" evidence="7">
    <location>
        <begin position="283"/>
        <end position="304"/>
    </location>
</feature>
<dbReference type="PANTHER" id="PTHR30193:SF1">
    <property type="entry name" value="ABC TRANSPORTER PERMEASE PROTEIN YESP-RELATED"/>
    <property type="match status" value="1"/>
</dbReference>
<dbReference type="PROSITE" id="PS50928">
    <property type="entry name" value="ABC_TM1"/>
    <property type="match status" value="1"/>
</dbReference>
<dbReference type="Gene3D" id="1.10.3720.10">
    <property type="entry name" value="MetI-like"/>
    <property type="match status" value="1"/>
</dbReference>
<keyword evidence="4 7" id="KW-0812">Transmembrane</keyword>
<gene>
    <name evidence="9" type="ORF">FC91_GL002822</name>
</gene>
<evidence type="ECO:0000256" key="1">
    <source>
        <dbReference type="ARBA" id="ARBA00004651"/>
    </source>
</evidence>
<dbReference type="PANTHER" id="PTHR30193">
    <property type="entry name" value="ABC TRANSPORTER PERMEASE PROTEIN"/>
    <property type="match status" value="1"/>
</dbReference>
<reference evidence="9 10" key="1">
    <citation type="journal article" date="2015" name="Genome Announc.">
        <title>Expanding the biotechnology potential of lactobacilli through comparative genomics of 213 strains and associated genera.</title>
        <authorList>
            <person name="Sun Z."/>
            <person name="Harris H.M."/>
            <person name="McCann A."/>
            <person name="Guo C."/>
            <person name="Argimon S."/>
            <person name="Zhang W."/>
            <person name="Yang X."/>
            <person name="Jeffery I.B."/>
            <person name="Cooney J.C."/>
            <person name="Kagawa T.F."/>
            <person name="Liu W."/>
            <person name="Song Y."/>
            <person name="Salvetti E."/>
            <person name="Wrobel A."/>
            <person name="Rasinkangas P."/>
            <person name="Parkhill J."/>
            <person name="Rea M.C."/>
            <person name="O'Sullivan O."/>
            <person name="Ritari J."/>
            <person name="Douillard F.P."/>
            <person name="Paul Ross R."/>
            <person name="Yang R."/>
            <person name="Briner A.E."/>
            <person name="Felis G.E."/>
            <person name="de Vos W.M."/>
            <person name="Barrangou R."/>
            <person name="Klaenhammer T.R."/>
            <person name="Caufield P.W."/>
            <person name="Cui Y."/>
            <person name="Zhang H."/>
            <person name="O'Toole P.W."/>
        </authorList>
    </citation>
    <scope>NUCLEOTIDE SEQUENCE [LARGE SCALE GENOMIC DNA]</scope>
    <source>
        <strain evidence="9 10">DSM 16991</strain>
    </source>
</reference>
<dbReference type="InterPro" id="IPR035906">
    <property type="entry name" value="MetI-like_sf"/>
</dbReference>
<feature type="transmembrane region" description="Helical" evidence="7">
    <location>
        <begin position="250"/>
        <end position="271"/>
    </location>
</feature>
<evidence type="ECO:0000313" key="10">
    <source>
        <dbReference type="Proteomes" id="UP000050949"/>
    </source>
</evidence>
<feature type="transmembrane region" description="Helical" evidence="7">
    <location>
        <begin position="84"/>
        <end position="105"/>
    </location>
</feature>
<keyword evidence="6 7" id="KW-0472">Membrane</keyword>
<dbReference type="InterPro" id="IPR000515">
    <property type="entry name" value="MetI-like"/>
</dbReference>
<keyword evidence="3" id="KW-1003">Cell membrane</keyword>
<evidence type="ECO:0000256" key="7">
    <source>
        <dbReference type="RuleBase" id="RU363032"/>
    </source>
</evidence>
<name>A0A0R1XIX2_9LACO</name>
<protein>
    <submittedName>
        <fullName evidence="9">Fructose-amino acid permease</fullName>
    </submittedName>
</protein>
<dbReference type="GO" id="GO:0005886">
    <property type="term" value="C:plasma membrane"/>
    <property type="evidence" value="ECO:0007669"/>
    <property type="project" value="UniProtKB-SubCell"/>
</dbReference>
<comment type="subcellular location">
    <subcellularLocation>
        <location evidence="1 7">Cell membrane</location>
        <topology evidence="1 7">Multi-pass membrane protein</topology>
    </subcellularLocation>
</comment>
<feature type="transmembrane region" description="Helical" evidence="7">
    <location>
        <begin position="117"/>
        <end position="138"/>
    </location>
</feature>
<feature type="domain" description="ABC transmembrane type-1" evidence="8">
    <location>
        <begin position="80"/>
        <end position="301"/>
    </location>
</feature>
<organism evidence="9 10">
    <name type="scientific">Schleiferilactobacillus harbinensis DSM 16991</name>
    <dbReference type="NCBI Taxonomy" id="1122147"/>
    <lineage>
        <taxon>Bacteria</taxon>
        <taxon>Bacillati</taxon>
        <taxon>Bacillota</taxon>
        <taxon>Bacilli</taxon>
        <taxon>Lactobacillales</taxon>
        <taxon>Lactobacillaceae</taxon>
        <taxon>Schleiferilactobacillus</taxon>
    </lineage>
</organism>
<accession>A0A0R1XIX2</accession>
<dbReference type="PATRIC" id="fig|1122147.4.peg.2908"/>
<feature type="transmembrane region" description="Helical" evidence="7">
    <location>
        <begin position="21"/>
        <end position="43"/>
    </location>
</feature>